<dbReference type="InterPro" id="IPR003593">
    <property type="entry name" value="AAA+_ATPase"/>
</dbReference>
<dbReference type="PROSITE" id="PS50893">
    <property type="entry name" value="ABC_TRANSPORTER_2"/>
    <property type="match status" value="1"/>
</dbReference>
<dbReference type="PANTHER" id="PTHR24220">
    <property type="entry name" value="IMPORT ATP-BINDING PROTEIN"/>
    <property type="match status" value="1"/>
</dbReference>
<keyword evidence="3 5" id="KW-0067">ATP-binding</keyword>
<evidence type="ECO:0000256" key="1">
    <source>
        <dbReference type="ARBA" id="ARBA00022448"/>
    </source>
</evidence>
<reference evidence="5" key="1">
    <citation type="journal article" date="2020" name="mSystems">
        <title>Genome- and Community-Level Interaction Insights into Carbon Utilization and Element Cycling Functions of Hydrothermarchaeota in Hydrothermal Sediment.</title>
        <authorList>
            <person name="Zhou Z."/>
            <person name="Liu Y."/>
            <person name="Xu W."/>
            <person name="Pan J."/>
            <person name="Luo Z.H."/>
            <person name="Li M."/>
        </authorList>
    </citation>
    <scope>NUCLEOTIDE SEQUENCE [LARGE SCALE GENOMIC DNA]</scope>
    <source>
        <strain evidence="5">SpSt-468</strain>
    </source>
</reference>
<protein>
    <submittedName>
        <fullName evidence="5">ABC transporter ATP-binding protein</fullName>
    </submittedName>
</protein>
<dbReference type="GO" id="GO:0098796">
    <property type="term" value="C:membrane protein complex"/>
    <property type="evidence" value="ECO:0007669"/>
    <property type="project" value="UniProtKB-ARBA"/>
</dbReference>
<proteinExistence type="predicted"/>
<evidence type="ECO:0000256" key="2">
    <source>
        <dbReference type="ARBA" id="ARBA00022741"/>
    </source>
</evidence>
<organism evidence="5">
    <name type="scientific">Candidatus Methanomethylicus mesodigestus</name>
    <dbReference type="NCBI Taxonomy" id="1867258"/>
    <lineage>
        <taxon>Archaea</taxon>
        <taxon>Thermoproteota</taxon>
        <taxon>Methanosuratincolia</taxon>
        <taxon>Candidatus Methanomethylicales</taxon>
        <taxon>Candidatus Methanomethylicaceae</taxon>
        <taxon>Candidatus Methanomethylicus</taxon>
    </lineage>
</organism>
<evidence type="ECO:0000313" key="5">
    <source>
        <dbReference type="EMBL" id="HFK20436.1"/>
    </source>
</evidence>
<feature type="domain" description="ABC transporter" evidence="4">
    <location>
        <begin position="2"/>
        <end position="229"/>
    </location>
</feature>
<dbReference type="CDD" id="cd03255">
    <property type="entry name" value="ABC_MJ0796_LolCDE_FtsE"/>
    <property type="match status" value="1"/>
</dbReference>
<dbReference type="InterPro" id="IPR017871">
    <property type="entry name" value="ABC_transporter-like_CS"/>
</dbReference>
<dbReference type="InterPro" id="IPR015854">
    <property type="entry name" value="ABC_transpr_LolD-like"/>
</dbReference>
<dbReference type="InterPro" id="IPR017911">
    <property type="entry name" value="MacB-like_ATP-bd"/>
</dbReference>
<gene>
    <name evidence="5" type="ORF">ENS19_04055</name>
</gene>
<sequence length="230" mass="25511">MIIAKDLWKIYKLGKLEYPALRGVSFTVKRGDYIAIVGPSGSGKSTLLNVLSALDKPTKGTVLIDGIDISKLSEDKLAELRNKKIGFVFQTFNLLNYMSAIDNVEVPLIAAGLPKSVRMRRARELLEVVGLKGFEKNRPTELSGGQQQRVAIARGLTNNPQILMADEPTGNLDSKSASEIIEILNNLNKDKGVTVIMVTHNLQLTTYCNRIWYVKDGVIEREEAKIAKKR</sequence>
<name>A0A7C3J3S2_9CREN</name>
<accession>A0A7C3J3S2</accession>
<dbReference type="AlphaFoldDB" id="A0A7C3J3S2"/>
<dbReference type="EMBL" id="DSTX01000005">
    <property type="protein sequence ID" value="HFK20436.1"/>
    <property type="molecule type" value="Genomic_DNA"/>
</dbReference>
<dbReference type="GO" id="GO:0016887">
    <property type="term" value="F:ATP hydrolysis activity"/>
    <property type="evidence" value="ECO:0007669"/>
    <property type="project" value="InterPro"/>
</dbReference>
<evidence type="ECO:0000256" key="3">
    <source>
        <dbReference type="ARBA" id="ARBA00022840"/>
    </source>
</evidence>
<dbReference type="GO" id="GO:0005886">
    <property type="term" value="C:plasma membrane"/>
    <property type="evidence" value="ECO:0007669"/>
    <property type="project" value="TreeGrafter"/>
</dbReference>
<dbReference type="InterPro" id="IPR027417">
    <property type="entry name" value="P-loop_NTPase"/>
</dbReference>
<evidence type="ECO:0000259" key="4">
    <source>
        <dbReference type="PROSITE" id="PS50893"/>
    </source>
</evidence>
<dbReference type="PANTHER" id="PTHR24220:SF86">
    <property type="entry name" value="ABC TRANSPORTER ABCH.1"/>
    <property type="match status" value="1"/>
</dbReference>
<dbReference type="SUPFAM" id="SSF52540">
    <property type="entry name" value="P-loop containing nucleoside triphosphate hydrolases"/>
    <property type="match status" value="1"/>
</dbReference>
<dbReference type="GO" id="GO:0022857">
    <property type="term" value="F:transmembrane transporter activity"/>
    <property type="evidence" value="ECO:0007669"/>
    <property type="project" value="TreeGrafter"/>
</dbReference>
<keyword evidence="1" id="KW-0813">Transport</keyword>
<dbReference type="FunFam" id="3.40.50.300:FF:000032">
    <property type="entry name" value="Export ABC transporter ATP-binding protein"/>
    <property type="match status" value="1"/>
</dbReference>
<dbReference type="Pfam" id="PF00005">
    <property type="entry name" value="ABC_tran"/>
    <property type="match status" value="1"/>
</dbReference>
<keyword evidence="2" id="KW-0547">Nucleotide-binding</keyword>
<dbReference type="InterPro" id="IPR003439">
    <property type="entry name" value="ABC_transporter-like_ATP-bd"/>
</dbReference>
<dbReference type="PROSITE" id="PS00211">
    <property type="entry name" value="ABC_TRANSPORTER_1"/>
    <property type="match status" value="1"/>
</dbReference>
<dbReference type="GO" id="GO:0005524">
    <property type="term" value="F:ATP binding"/>
    <property type="evidence" value="ECO:0007669"/>
    <property type="project" value="UniProtKB-KW"/>
</dbReference>
<dbReference type="SMART" id="SM00382">
    <property type="entry name" value="AAA"/>
    <property type="match status" value="1"/>
</dbReference>
<dbReference type="Gene3D" id="3.40.50.300">
    <property type="entry name" value="P-loop containing nucleotide triphosphate hydrolases"/>
    <property type="match status" value="1"/>
</dbReference>
<comment type="caution">
    <text evidence="5">The sequence shown here is derived from an EMBL/GenBank/DDBJ whole genome shotgun (WGS) entry which is preliminary data.</text>
</comment>